<accession>A0A5C8ECS8</accession>
<dbReference type="AlphaFoldDB" id="A0A5C8ECS8"/>
<evidence type="ECO:0000313" key="2">
    <source>
        <dbReference type="Proteomes" id="UP000324707"/>
    </source>
</evidence>
<keyword evidence="1" id="KW-0808">Transferase</keyword>
<evidence type="ECO:0000313" key="1">
    <source>
        <dbReference type="EMBL" id="TXJ34874.1"/>
    </source>
</evidence>
<dbReference type="InterPro" id="IPR029044">
    <property type="entry name" value="Nucleotide-diphossugar_trans"/>
</dbReference>
<dbReference type="GO" id="GO:0016757">
    <property type="term" value="F:glycosyltransferase activity"/>
    <property type="evidence" value="ECO:0007669"/>
    <property type="project" value="InterPro"/>
</dbReference>
<dbReference type="RefSeq" id="WP_147735628.1">
    <property type="nucleotide sequence ID" value="NZ_SAXX01000003.1"/>
</dbReference>
<dbReference type="Gene3D" id="3.90.550.10">
    <property type="entry name" value="Spore Coat Polysaccharide Biosynthesis Protein SpsA, Chain A"/>
    <property type="match status" value="1"/>
</dbReference>
<organism evidence="1 2">
    <name type="scientific">Brachyspira aalborgi</name>
    <dbReference type="NCBI Taxonomy" id="29522"/>
    <lineage>
        <taxon>Bacteria</taxon>
        <taxon>Pseudomonadati</taxon>
        <taxon>Spirochaetota</taxon>
        <taxon>Spirochaetia</taxon>
        <taxon>Brachyspirales</taxon>
        <taxon>Brachyspiraceae</taxon>
        <taxon>Brachyspira</taxon>
    </lineage>
</organism>
<dbReference type="Pfam" id="PF01501">
    <property type="entry name" value="Glyco_transf_8"/>
    <property type="match status" value="1"/>
</dbReference>
<dbReference type="InterPro" id="IPR002495">
    <property type="entry name" value="Glyco_trans_8"/>
</dbReference>
<gene>
    <name evidence="1" type="ORF">EPJ69_01475</name>
</gene>
<proteinExistence type="predicted"/>
<comment type="caution">
    <text evidence="1">The sequence shown here is derived from an EMBL/GenBank/DDBJ whole genome shotgun (WGS) entry which is preliminary data.</text>
</comment>
<sequence>MIKKKLAVVLCTTINQMFAVGNVLIGLKKHFSLPEDEYDIILYVNKKLDKRDENAINNIYKNAIINIYKSPLPKSFKNSNCALQWSIMTFARFECFSLIEKYNKVLYLDTDILIQKDIIDLLNIEENMGVCYEEADTVKGNVESKLIAQRFKSNKYNLDTKLFNAGVFLLNDSITNGNEIKDWCYIMSVKWLMADQPILNLAVQEFNISIYGFSDAYNRFKLSKKGTEDACIIHALYGGKFWDTNDSEEWNKNNKKWIEFGGTAYDPKYVENKMKEINKIAWWIPNKKLRDIYRVRMGEKYGFRWELFKL</sequence>
<reference evidence="1 2" key="1">
    <citation type="journal article" date="1992" name="Lakartidningen">
        <title>[Penicillin V and not amoxicillin is the first choice preparation in acute otitis].</title>
        <authorList>
            <person name="Kamme C."/>
            <person name="Lundgren K."/>
            <person name="Prellner K."/>
        </authorList>
    </citation>
    <scope>NUCLEOTIDE SEQUENCE [LARGE SCALE GENOMIC DNA]</scope>
    <source>
        <strain evidence="1 2">PC5538III-lc</strain>
    </source>
</reference>
<dbReference type="EMBL" id="SAXX01000003">
    <property type="protein sequence ID" value="TXJ34874.1"/>
    <property type="molecule type" value="Genomic_DNA"/>
</dbReference>
<dbReference type="SUPFAM" id="SSF53448">
    <property type="entry name" value="Nucleotide-diphospho-sugar transferases"/>
    <property type="match status" value="1"/>
</dbReference>
<dbReference type="Proteomes" id="UP000324707">
    <property type="component" value="Unassembled WGS sequence"/>
</dbReference>
<name>A0A5C8ECS8_9SPIR</name>
<protein>
    <submittedName>
        <fullName evidence="1">Glycosyltransferase</fullName>
    </submittedName>
</protein>